<feature type="signal peptide" evidence="1">
    <location>
        <begin position="1"/>
        <end position="28"/>
    </location>
</feature>
<evidence type="ECO:0000313" key="2">
    <source>
        <dbReference type="EMBL" id="RDI65302.1"/>
    </source>
</evidence>
<dbReference type="EMBL" id="QQBC01000006">
    <property type="protein sequence ID" value="RDI65302.1"/>
    <property type="molecule type" value="Genomic_DNA"/>
</dbReference>
<proteinExistence type="predicted"/>
<protein>
    <submittedName>
        <fullName evidence="2">Uncharacterized protein</fullName>
    </submittedName>
</protein>
<dbReference type="Proteomes" id="UP000254869">
    <property type="component" value="Unassembled WGS sequence"/>
</dbReference>
<keyword evidence="3" id="KW-1185">Reference proteome</keyword>
<sequence>MAVSFSLVRLAALVAAAAVFGSAGPAAAQPPTAPDPAAAIARADRAMAGSDLFAAYDDTAQNLQRLGAQPFLWPTFSPLCSDFDPEYAGIAPALAGAFPGPWPKHTIAIPGLELSGVKAGQTLFAFVPFGLWPDGFDTSGMQLVWFNVSTKQGGFVPMGPLSQLVKILLPPQVPESVRPMAESVVRNMLTRALPFGGVRVAPVDTGSGTVLAMMFGTVRNGLKTCFFLPTVGIIGVP</sequence>
<comment type="caution">
    <text evidence="2">The sequence shown here is derived from an EMBL/GenBank/DDBJ whole genome shotgun (WGS) entry which is preliminary data.</text>
</comment>
<evidence type="ECO:0000313" key="3">
    <source>
        <dbReference type="Proteomes" id="UP000254869"/>
    </source>
</evidence>
<accession>A0A370I3I5</accession>
<gene>
    <name evidence="2" type="ORF">DFR76_106171</name>
</gene>
<name>A0A370I3I5_9NOCA</name>
<reference evidence="2 3" key="1">
    <citation type="submission" date="2018-07" db="EMBL/GenBank/DDBJ databases">
        <title>Genomic Encyclopedia of Type Strains, Phase IV (KMG-IV): sequencing the most valuable type-strain genomes for metagenomic binning, comparative biology and taxonomic classification.</title>
        <authorList>
            <person name="Goeker M."/>
        </authorList>
    </citation>
    <scope>NUCLEOTIDE SEQUENCE [LARGE SCALE GENOMIC DNA]</scope>
    <source>
        <strain evidence="2 3">DSM 44290</strain>
    </source>
</reference>
<feature type="chain" id="PRO_5016977411" evidence="1">
    <location>
        <begin position="29"/>
        <end position="237"/>
    </location>
</feature>
<organism evidence="2 3">
    <name type="scientific">Nocardia pseudobrasiliensis</name>
    <dbReference type="NCBI Taxonomy" id="45979"/>
    <lineage>
        <taxon>Bacteria</taxon>
        <taxon>Bacillati</taxon>
        <taxon>Actinomycetota</taxon>
        <taxon>Actinomycetes</taxon>
        <taxon>Mycobacteriales</taxon>
        <taxon>Nocardiaceae</taxon>
        <taxon>Nocardia</taxon>
    </lineage>
</organism>
<evidence type="ECO:0000256" key="1">
    <source>
        <dbReference type="SAM" id="SignalP"/>
    </source>
</evidence>
<dbReference type="AlphaFoldDB" id="A0A370I3I5"/>
<keyword evidence="1" id="KW-0732">Signal</keyword>